<keyword evidence="2" id="KW-1185">Reference proteome</keyword>
<reference evidence="2" key="1">
    <citation type="journal article" date="2015" name="Nat. Plants">
        <title>Genome expansion of Arabis alpina linked with retrotransposition and reduced symmetric DNA methylation.</title>
        <authorList>
            <person name="Willing E.M."/>
            <person name="Rawat V."/>
            <person name="Mandakova T."/>
            <person name="Maumus F."/>
            <person name="James G.V."/>
            <person name="Nordstroem K.J."/>
            <person name="Becker C."/>
            <person name="Warthmann N."/>
            <person name="Chica C."/>
            <person name="Szarzynska B."/>
            <person name="Zytnicki M."/>
            <person name="Albani M.C."/>
            <person name="Kiefer C."/>
            <person name="Bergonzi S."/>
            <person name="Castaings L."/>
            <person name="Mateos J.L."/>
            <person name="Berns M.C."/>
            <person name="Bujdoso N."/>
            <person name="Piofczyk T."/>
            <person name="de Lorenzo L."/>
            <person name="Barrero-Sicilia C."/>
            <person name="Mateos I."/>
            <person name="Piednoel M."/>
            <person name="Hagmann J."/>
            <person name="Chen-Min-Tao R."/>
            <person name="Iglesias-Fernandez R."/>
            <person name="Schuster S.C."/>
            <person name="Alonso-Blanco C."/>
            <person name="Roudier F."/>
            <person name="Carbonero P."/>
            <person name="Paz-Ares J."/>
            <person name="Davis S.J."/>
            <person name="Pecinka A."/>
            <person name="Quesneville H."/>
            <person name="Colot V."/>
            <person name="Lysak M.A."/>
            <person name="Weigel D."/>
            <person name="Coupland G."/>
            <person name="Schneeberger K."/>
        </authorList>
    </citation>
    <scope>NUCLEOTIDE SEQUENCE [LARGE SCALE GENOMIC DNA]</scope>
    <source>
        <strain evidence="2">cv. Pajares</strain>
    </source>
</reference>
<evidence type="ECO:0000313" key="2">
    <source>
        <dbReference type="Proteomes" id="UP000029120"/>
    </source>
</evidence>
<proteinExistence type="predicted"/>
<dbReference type="OrthoDB" id="1726859at2759"/>
<feature type="non-terminal residue" evidence="1">
    <location>
        <position position="1"/>
    </location>
</feature>
<accession>A0A087FXD7</accession>
<protein>
    <submittedName>
        <fullName evidence="1">Uncharacterized protein</fullName>
    </submittedName>
</protein>
<dbReference type="AlphaFoldDB" id="A0A087FXD7"/>
<organism evidence="1 2">
    <name type="scientific">Arabis alpina</name>
    <name type="common">Alpine rock-cress</name>
    <dbReference type="NCBI Taxonomy" id="50452"/>
    <lineage>
        <taxon>Eukaryota</taxon>
        <taxon>Viridiplantae</taxon>
        <taxon>Streptophyta</taxon>
        <taxon>Embryophyta</taxon>
        <taxon>Tracheophyta</taxon>
        <taxon>Spermatophyta</taxon>
        <taxon>Magnoliopsida</taxon>
        <taxon>eudicotyledons</taxon>
        <taxon>Gunneridae</taxon>
        <taxon>Pentapetalae</taxon>
        <taxon>rosids</taxon>
        <taxon>malvids</taxon>
        <taxon>Brassicales</taxon>
        <taxon>Brassicaceae</taxon>
        <taxon>Arabideae</taxon>
        <taxon>Arabis</taxon>
    </lineage>
</organism>
<name>A0A087FXD7_ARAAL</name>
<feature type="non-terminal residue" evidence="1">
    <location>
        <position position="48"/>
    </location>
</feature>
<dbReference type="Gramene" id="KFK22289">
    <property type="protein sequence ID" value="KFK22289"/>
    <property type="gene ID" value="AALP_AAs48402U000100"/>
</dbReference>
<gene>
    <name evidence="1" type="ORF">AALP_AAs48402U000100</name>
</gene>
<evidence type="ECO:0000313" key="1">
    <source>
        <dbReference type="EMBL" id="KFK22289.1"/>
    </source>
</evidence>
<dbReference type="Proteomes" id="UP000029120">
    <property type="component" value="Unassembled WGS sequence"/>
</dbReference>
<sequence length="48" mass="5474">EKAHEKYGKDVEHLLGRICWPSTHRGHSALLAGLMYQQRISITSTLQI</sequence>
<dbReference type="EMBL" id="KL990736">
    <property type="protein sequence ID" value="KFK22289.1"/>
    <property type="molecule type" value="Genomic_DNA"/>
</dbReference>